<keyword evidence="1" id="KW-0472">Membrane</keyword>
<gene>
    <name evidence="2" type="ORF">PENTCL1PPCAC_4028</name>
</gene>
<keyword evidence="1" id="KW-0812">Transmembrane</keyword>
<evidence type="ECO:0000313" key="2">
    <source>
        <dbReference type="EMBL" id="GMS81853.1"/>
    </source>
</evidence>
<sequence length="154" mass="17005">MEGYLNLASLPPDIIRGIISIEEESTNDLRQISHSWNSLVKERIAGRSHPLDRVYLRLPPLPRSLFVTYSAPPNTAGIDMHALIPSHFTKRVGIGIWLSQCSEDGHNERTIEVKSIVDRLKLIPESGGSSILWIIVGLNTALAIGLFVSPLDSD</sequence>
<feature type="transmembrane region" description="Helical" evidence="1">
    <location>
        <begin position="131"/>
        <end position="151"/>
    </location>
</feature>
<evidence type="ECO:0000313" key="3">
    <source>
        <dbReference type="Proteomes" id="UP001432027"/>
    </source>
</evidence>
<dbReference type="EMBL" id="BTSX01000001">
    <property type="protein sequence ID" value="GMS81853.1"/>
    <property type="molecule type" value="Genomic_DNA"/>
</dbReference>
<feature type="non-terminal residue" evidence="2">
    <location>
        <position position="154"/>
    </location>
</feature>
<evidence type="ECO:0008006" key="4">
    <source>
        <dbReference type="Google" id="ProtNLM"/>
    </source>
</evidence>
<organism evidence="2 3">
    <name type="scientific">Pristionchus entomophagus</name>
    <dbReference type="NCBI Taxonomy" id="358040"/>
    <lineage>
        <taxon>Eukaryota</taxon>
        <taxon>Metazoa</taxon>
        <taxon>Ecdysozoa</taxon>
        <taxon>Nematoda</taxon>
        <taxon>Chromadorea</taxon>
        <taxon>Rhabditida</taxon>
        <taxon>Rhabditina</taxon>
        <taxon>Diplogasteromorpha</taxon>
        <taxon>Diplogasteroidea</taxon>
        <taxon>Neodiplogasteridae</taxon>
        <taxon>Pristionchus</taxon>
    </lineage>
</organism>
<proteinExistence type="predicted"/>
<dbReference type="AlphaFoldDB" id="A0AAV5SMH7"/>
<evidence type="ECO:0000256" key="1">
    <source>
        <dbReference type="SAM" id="Phobius"/>
    </source>
</evidence>
<keyword evidence="3" id="KW-1185">Reference proteome</keyword>
<comment type="caution">
    <text evidence="2">The sequence shown here is derived from an EMBL/GenBank/DDBJ whole genome shotgun (WGS) entry which is preliminary data.</text>
</comment>
<accession>A0AAV5SMH7</accession>
<protein>
    <recommendedName>
        <fullName evidence="4">F-box domain-containing protein</fullName>
    </recommendedName>
</protein>
<dbReference type="Proteomes" id="UP001432027">
    <property type="component" value="Unassembled WGS sequence"/>
</dbReference>
<reference evidence="2" key="1">
    <citation type="submission" date="2023-10" db="EMBL/GenBank/DDBJ databases">
        <title>Genome assembly of Pristionchus species.</title>
        <authorList>
            <person name="Yoshida K."/>
            <person name="Sommer R.J."/>
        </authorList>
    </citation>
    <scope>NUCLEOTIDE SEQUENCE</scope>
    <source>
        <strain evidence="2">RS0144</strain>
    </source>
</reference>
<name>A0AAV5SMH7_9BILA</name>
<keyword evidence="1" id="KW-1133">Transmembrane helix</keyword>